<dbReference type="eggNOG" id="COG0438">
    <property type="taxonomic scope" value="Bacteria"/>
</dbReference>
<dbReference type="Pfam" id="PF13692">
    <property type="entry name" value="Glyco_trans_1_4"/>
    <property type="match status" value="1"/>
</dbReference>
<dbReference type="AlphaFoldDB" id="A0A0A2LVA7"/>
<dbReference type="SUPFAM" id="SSF53756">
    <property type="entry name" value="UDP-Glycosyltransferase/glycogen phosphorylase"/>
    <property type="match status" value="1"/>
</dbReference>
<reference evidence="2 3" key="1">
    <citation type="submission" date="2013-09" db="EMBL/GenBank/DDBJ databases">
        <authorList>
            <person name="Zeng Z."/>
            <person name="Chen C."/>
        </authorList>
    </citation>
    <scope>NUCLEOTIDE SEQUENCE [LARGE SCALE GENOMIC DNA]</scope>
    <source>
        <strain evidence="2 3">F44-8</strain>
    </source>
</reference>
<keyword evidence="3" id="KW-1185">Reference proteome</keyword>
<keyword evidence="2" id="KW-0808">Transferase</keyword>
<dbReference type="Pfam" id="PF13477">
    <property type="entry name" value="Glyco_trans_4_2"/>
    <property type="match status" value="1"/>
</dbReference>
<keyword evidence="2" id="KW-0328">Glycosyltransferase</keyword>
<dbReference type="CDD" id="cd03808">
    <property type="entry name" value="GT4_CapM-like"/>
    <property type="match status" value="1"/>
</dbReference>
<evidence type="ECO:0000313" key="2">
    <source>
        <dbReference type="EMBL" id="KGO84292.1"/>
    </source>
</evidence>
<dbReference type="PANTHER" id="PTHR12526:SF638">
    <property type="entry name" value="SPORE COAT PROTEIN SA"/>
    <property type="match status" value="1"/>
</dbReference>
<dbReference type="GO" id="GO:0016757">
    <property type="term" value="F:glycosyltransferase activity"/>
    <property type="evidence" value="ECO:0007669"/>
    <property type="project" value="UniProtKB-KW"/>
</dbReference>
<dbReference type="Gene3D" id="3.40.50.2000">
    <property type="entry name" value="Glycogen Phosphorylase B"/>
    <property type="match status" value="2"/>
</dbReference>
<gene>
    <name evidence="2" type="ORF">Q763_00675</name>
</gene>
<accession>A0A0A2LVA7</accession>
<proteinExistence type="predicted"/>
<evidence type="ECO:0000259" key="1">
    <source>
        <dbReference type="Pfam" id="PF13477"/>
    </source>
</evidence>
<dbReference type="InterPro" id="IPR028098">
    <property type="entry name" value="Glyco_trans_4-like_N"/>
</dbReference>
<dbReference type="PANTHER" id="PTHR12526">
    <property type="entry name" value="GLYCOSYLTRANSFERASE"/>
    <property type="match status" value="1"/>
</dbReference>
<protein>
    <submittedName>
        <fullName evidence="2">Alpha-D-quinac alpha-1,3-galactosyltransferase</fullName>
    </submittedName>
</protein>
<feature type="domain" description="Glycosyltransferase subfamily 4-like N-terminal" evidence="1">
    <location>
        <begin position="3"/>
        <end position="143"/>
    </location>
</feature>
<comment type="caution">
    <text evidence="2">The sequence shown here is derived from an EMBL/GenBank/DDBJ whole genome shotgun (WGS) entry which is preliminary data.</text>
</comment>
<dbReference type="RefSeq" id="WP_035129927.1">
    <property type="nucleotide sequence ID" value="NZ_JRLV01000001.1"/>
</dbReference>
<dbReference type="Proteomes" id="UP000030129">
    <property type="component" value="Unassembled WGS sequence"/>
</dbReference>
<dbReference type="EMBL" id="JRLV01000001">
    <property type="protein sequence ID" value="KGO84292.1"/>
    <property type="molecule type" value="Genomic_DNA"/>
</dbReference>
<organism evidence="2 3">
    <name type="scientific">Flavobacterium beibuense F44-8</name>
    <dbReference type="NCBI Taxonomy" id="1406840"/>
    <lineage>
        <taxon>Bacteria</taxon>
        <taxon>Pseudomonadati</taxon>
        <taxon>Bacteroidota</taxon>
        <taxon>Flavobacteriia</taxon>
        <taxon>Flavobacteriales</taxon>
        <taxon>Flavobacteriaceae</taxon>
        <taxon>Flavobacterium</taxon>
    </lineage>
</organism>
<sequence>MKKLLMVVNVDWFFISHRLCIAQETIKRGWEIIVACEDTGRRNEIEIDGIRFIDFKFSRSGTNPLDELKTLKQFYSLYKTIKPDVVHHITLKPVIYGSIVAKLLKINGVVNAVSGLGYNFTGGRQGVTQKIMVKLMRYGFSRDRLTVIFQNGDDQRTLEQLKILSTKNNIIRIKGSGVDLVKFSHSPLTSFDRIRILFPSRMLWDKGVRELRDATDLLKVKYKNKIQFVLSGLADNGNKAGVSASYLNDWQDGDYVVWIGYQKNMVKVYQDSHVVILPSYREGMPKTLIEACAIGRAIITTDAIGCRECVDEGVNGFKVTVANANELANAIEDVVNNTEAIIDMGRESRLKAEREFDVNSVIDRHIEIYSGF</sequence>
<name>A0A0A2LVA7_9FLAO</name>
<evidence type="ECO:0000313" key="3">
    <source>
        <dbReference type="Proteomes" id="UP000030129"/>
    </source>
</evidence>
<dbReference type="STRING" id="1406840.Q763_00675"/>